<dbReference type="Proteomes" id="UP000815325">
    <property type="component" value="Unassembled WGS sequence"/>
</dbReference>
<feature type="compositionally biased region" description="Basic and acidic residues" evidence="1">
    <location>
        <begin position="51"/>
        <end position="73"/>
    </location>
</feature>
<accession>A0ABQ7FUF2</accession>
<reference evidence="2" key="1">
    <citation type="submission" date="2017-08" db="EMBL/GenBank/DDBJ databases">
        <authorList>
            <person name="Polle J.E."/>
            <person name="Barry K."/>
            <person name="Cushman J."/>
            <person name="Schmutz J."/>
            <person name="Tran D."/>
            <person name="Hathwaick L.T."/>
            <person name="Yim W.C."/>
            <person name="Jenkins J."/>
            <person name="Mckie-Krisberg Z.M."/>
            <person name="Prochnik S."/>
            <person name="Lindquist E."/>
            <person name="Dockter R.B."/>
            <person name="Adam C."/>
            <person name="Molina H."/>
            <person name="Bunkerborg J."/>
            <person name="Jin E."/>
            <person name="Buchheim M."/>
            <person name="Magnuson J."/>
        </authorList>
    </citation>
    <scope>NUCLEOTIDE SEQUENCE</scope>
    <source>
        <strain evidence="2">CCAP 19/18</strain>
    </source>
</reference>
<evidence type="ECO:0000313" key="3">
    <source>
        <dbReference type="Proteomes" id="UP000815325"/>
    </source>
</evidence>
<feature type="region of interest" description="Disordered" evidence="1">
    <location>
        <begin position="51"/>
        <end position="92"/>
    </location>
</feature>
<keyword evidence="3" id="KW-1185">Reference proteome</keyword>
<dbReference type="Pfam" id="PF15346">
    <property type="entry name" value="ARGLU"/>
    <property type="match status" value="1"/>
</dbReference>
<name>A0ABQ7FUF2_DUNSA</name>
<proteinExistence type="predicted"/>
<comment type="caution">
    <text evidence="2">The sequence shown here is derived from an EMBL/GenBank/DDBJ whole genome shotgun (WGS) entry which is preliminary data.</text>
</comment>
<sequence length="92" mass="10948">MRQGGERRRRQGGPSYDPSCRCTYEDDEARRREEEQARELEARLREVQAKQEAIKREREKQKQEEEQKRKEQQKILGKGRTKLSFSLGGGLR</sequence>
<gene>
    <name evidence="2" type="ORF">DUNSADRAFT_5263</name>
</gene>
<feature type="region of interest" description="Disordered" evidence="1">
    <location>
        <begin position="1"/>
        <end position="36"/>
    </location>
</feature>
<evidence type="ECO:0000256" key="1">
    <source>
        <dbReference type="SAM" id="MobiDB-lite"/>
    </source>
</evidence>
<dbReference type="InterPro" id="IPR033371">
    <property type="entry name" value="ARGLU1"/>
</dbReference>
<protein>
    <submittedName>
        <fullName evidence="2">Uncharacterized protein</fullName>
    </submittedName>
</protein>
<dbReference type="EMBL" id="MU071456">
    <property type="protein sequence ID" value="KAF5826041.1"/>
    <property type="molecule type" value="Genomic_DNA"/>
</dbReference>
<evidence type="ECO:0000313" key="2">
    <source>
        <dbReference type="EMBL" id="KAF5826041.1"/>
    </source>
</evidence>
<organism evidence="2 3">
    <name type="scientific">Dunaliella salina</name>
    <name type="common">Green alga</name>
    <name type="synonym">Protococcus salinus</name>
    <dbReference type="NCBI Taxonomy" id="3046"/>
    <lineage>
        <taxon>Eukaryota</taxon>
        <taxon>Viridiplantae</taxon>
        <taxon>Chlorophyta</taxon>
        <taxon>core chlorophytes</taxon>
        <taxon>Chlorophyceae</taxon>
        <taxon>CS clade</taxon>
        <taxon>Chlamydomonadales</taxon>
        <taxon>Dunaliellaceae</taxon>
        <taxon>Dunaliella</taxon>
    </lineage>
</organism>